<dbReference type="Pfam" id="PF25273">
    <property type="entry name" value="DUF7869"/>
    <property type="match status" value="1"/>
</dbReference>
<evidence type="ECO:0000313" key="4">
    <source>
        <dbReference type="Proteomes" id="UP000440367"/>
    </source>
</evidence>
<dbReference type="PANTHER" id="PTHR34415">
    <property type="entry name" value="INTEGRASE CATALYTIC DOMAIN-CONTAINING PROTEIN"/>
    <property type="match status" value="1"/>
</dbReference>
<feature type="region of interest" description="Disordered" evidence="1">
    <location>
        <begin position="1"/>
        <end position="113"/>
    </location>
</feature>
<gene>
    <name evidence="3" type="ORF">PF002_g4162</name>
</gene>
<accession>A0A6A4A6Q7</accession>
<protein>
    <recommendedName>
        <fullName evidence="2">DUF7869 domain-containing protein</fullName>
    </recommendedName>
</protein>
<dbReference type="InterPro" id="IPR057191">
    <property type="entry name" value="DUF7869"/>
</dbReference>
<evidence type="ECO:0000256" key="1">
    <source>
        <dbReference type="SAM" id="MobiDB-lite"/>
    </source>
</evidence>
<name>A0A6A4A6Q7_9STRA</name>
<reference evidence="3 4" key="1">
    <citation type="submission" date="2018-08" db="EMBL/GenBank/DDBJ databases">
        <title>Genomic investigation of the strawberry pathogen Phytophthora fragariae indicates pathogenicity is determined by transcriptional variation in three key races.</title>
        <authorList>
            <person name="Adams T.M."/>
            <person name="Armitage A.D."/>
            <person name="Sobczyk M.K."/>
            <person name="Bates H.J."/>
            <person name="Dunwell J.M."/>
            <person name="Nellist C.F."/>
            <person name="Harrison R.J."/>
        </authorList>
    </citation>
    <scope>NUCLEOTIDE SEQUENCE [LARGE SCALE GENOMIC DNA]</scope>
    <source>
        <strain evidence="3 4">BC-1</strain>
    </source>
</reference>
<sequence length="405" mass="44642">MSSHQPSPTLPASAESSAPETRSTPSPTPSLSAPSTGAALSSEDSCLPQEADVQLAQNTAGADSVLNDASSGEEESEEPDSQEPDDSDDEDWSDDDGSAGEEDVTGESAESAADVEEEAISINLLDVDLQQCVTNLIRDDACERRCLQEKAGELEWLTCSLGQMSKLEKTTCILTLLGVLGQTDTAERRRGYLNVFGIFCENEGAQTNYVYDEFVSGKGSDQINSMLQHFIRTVLLPAGKKHLIVYADNCSGQNKNNYVIKFFLAQVQMGVFERIDYKFFVKGHTKNSCDRGFGHIRRHPLQAVHISRGNEFFKSYKPFVTELYKKLVGVQQYQIFSMEATKPGVVQCKKGPDDKTVEQDLRCKVDGVLTERTKVERTLTHFLEDQSPPSLNAEKKTGSWQVRGV</sequence>
<evidence type="ECO:0000259" key="2">
    <source>
        <dbReference type="Pfam" id="PF25273"/>
    </source>
</evidence>
<organism evidence="3 4">
    <name type="scientific">Phytophthora fragariae</name>
    <dbReference type="NCBI Taxonomy" id="53985"/>
    <lineage>
        <taxon>Eukaryota</taxon>
        <taxon>Sar</taxon>
        <taxon>Stramenopiles</taxon>
        <taxon>Oomycota</taxon>
        <taxon>Peronosporomycetes</taxon>
        <taxon>Peronosporales</taxon>
        <taxon>Peronosporaceae</taxon>
        <taxon>Phytophthora</taxon>
    </lineage>
</organism>
<evidence type="ECO:0000313" key="3">
    <source>
        <dbReference type="EMBL" id="KAE9251749.1"/>
    </source>
</evidence>
<dbReference type="EMBL" id="QXGD01000126">
    <property type="protein sequence ID" value="KAE9251749.1"/>
    <property type="molecule type" value="Genomic_DNA"/>
</dbReference>
<feature type="domain" description="DUF7869" evidence="2">
    <location>
        <begin position="194"/>
        <end position="299"/>
    </location>
</feature>
<comment type="caution">
    <text evidence="3">The sequence shown here is derived from an EMBL/GenBank/DDBJ whole genome shotgun (WGS) entry which is preliminary data.</text>
</comment>
<feature type="compositionally biased region" description="Acidic residues" evidence="1">
    <location>
        <begin position="71"/>
        <end position="105"/>
    </location>
</feature>
<dbReference type="Proteomes" id="UP000440367">
    <property type="component" value="Unassembled WGS sequence"/>
</dbReference>
<dbReference type="AlphaFoldDB" id="A0A6A4A6Q7"/>
<feature type="compositionally biased region" description="Low complexity" evidence="1">
    <location>
        <begin position="16"/>
        <end position="42"/>
    </location>
</feature>
<proteinExistence type="predicted"/>
<dbReference type="PANTHER" id="PTHR34415:SF1">
    <property type="entry name" value="INTEGRASE CATALYTIC DOMAIN-CONTAINING PROTEIN"/>
    <property type="match status" value="1"/>
</dbReference>
<feature type="region of interest" description="Disordered" evidence="1">
    <location>
        <begin position="386"/>
        <end position="405"/>
    </location>
</feature>